<dbReference type="FunFam" id="3.40.50.880:FF:000003">
    <property type="entry name" value="Anthranilate synthase component II"/>
    <property type="match status" value="1"/>
</dbReference>
<dbReference type="NCBIfam" id="TIGR00566">
    <property type="entry name" value="trpG_papA"/>
    <property type="match status" value="1"/>
</dbReference>
<dbReference type="PRINTS" id="PR00097">
    <property type="entry name" value="ANTSNTHASEII"/>
</dbReference>
<gene>
    <name evidence="3" type="primary">pabA_1</name>
    <name evidence="3" type="ORF">ADICEAN_01091</name>
</gene>
<dbReference type="AlphaFoldDB" id="M7N562"/>
<proteinExistence type="predicted"/>
<dbReference type="PRINTS" id="PR00096">
    <property type="entry name" value="GATASE"/>
</dbReference>
<keyword evidence="4" id="KW-1185">Reference proteome</keyword>
<keyword evidence="3" id="KW-0032">Aminotransferase</keyword>
<dbReference type="GO" id="GO:0005829">
    <property type="term" value="C:cytosol"/>
    <property type="evidence" value="ECO:0007669"/>
    <property type="project" value="TreeGrafter"/>
</dbReference>
<evidence type="ECO:0000313" key="4">
    <source>
        <dbReference type="Proteomes" id="UP000011910"/>
    </source>
</evidence>
<protein>
    <submittedName>
        <fullName evidence="3">Para-aminobenzoate synthase glutamine amidotransferase component II</fullName>
        <ecNumber evidence="3">2.6.1.85</ecNumber>
    </submittedName>
</protein>
<accession>M7N562</accession>
<dbReference type="EMBL" id="AODQ01000018">
    <property type="protein sequence ID" value="EMR03753.1"/>
    <property type="molecule type" value="Genomic_DNA"/>
</dbReference>
<dbReference type="InterPro" id="IPR017926">
    <property type="entry name" value="GATASE"/>
</dbReference>
<dbReference type="OrthoDB" id="9786812at2"/>
<dbReference type="RefSeq" id="WP_009194491.1">
    <property type="nucleotide sequence ID" value="NZ_AODQ01000018.1"/>
</dbReference>
<dbReference type="PANTHER" id="PTHR43418">
    <property type="entry name" value="MULTIFUNCTIONAL TRYPTOPHAN BIOSYNTHESIS PROTEIN-RELATED"/>
    <property type="match status" value="1"/>
</dbReference>
<dbReference type="CDD" id="cd01743">
    <property type="entry name" value="GATase1_Anthranilate_Synthase"/>
    <property type="match status" value="1"/>
</dbReference>
<dbReference type="Gene3D" id="3.40.50.880">
    <property type="match status" value="1"/>
</dbReference>
<dbReference type="PRINTS" id="PR00099">
    <property type="entry name" value="CPSGATASE"/>
</dbReference>
<dbReference type="Pfam" id="PF00117">
    <property type="entry name" value="GATase"/>
    <property type="match status" value="1"/>
</dbReference>
<dbReference type="PROSITE" id="PS51273">
    <property type="entry name" value="GATASE_TYPE_1"/>
    <property type="match status" value="1"/>
</dbReference>
<dbReference type="SUPFAM" id="SSF52317">
    <property type="entry name" value="Class I glutamine amidotransferase-like"/>
    <property type="match status" value="1"/>
</dbReference>
<dbReference type="Proteomes" id="UP000011910">
    <property type="component" value="Unassembled WGS sequence"/>
</dbReference>
<reference evidence="3 4" key="1">
    <citation type="journal article" date="2013" name="Genome Announc.">
        <title>Draft Genome Sequence of Cesiribacter andamanensis Strain AMV16T, Isolated from a Soil Sample from a Mud Volcano in the Andaman Islands, India.</title>
        <authorList>
            <person name="Shivaji S."/>
            <person name="Ara S."/>
            <person name="Begum Z."/>
            <person name="Srinivas T.N."/>
            <person name="Singh A."/>
            <person name="Kumar Pinnaka A."/>
        </authorList>
    </citation>
    <scope>NUCLEOTIDE SEQUENCE [LARGE SCALE GENOMIC DNA]</scope>
    <source>
        <strain evidence="3 4">AMV16</strain>
    </source>
</reference>
<feature type="domain" description="Glutamine amidotransferase" evidence="2">
    <location>
        <begin position="3"/>
        <end position="181"/>
    </location>
</feature>
<evidence type="ECO:0000313" key="3">
    <source>
        <dbReference type="EMBL" id="EMR03753.1"/>
    </source>
</evidence>
<organism evidence="3 4">
    <name type="scientific">Cesiribacter andamanensis AMV16</name>
    <dbReference type="NCBI Taxonomy" id="1279009"/>
    <lineage>
        <taxon>Bacteria</taxon>
        <taxon>Pseudomonadati</taxon>
        <taxon>Bacteroidota</taxon>
        <taxon>Cytophagia</taxon>
        <taxon>Cytophagales</taxon>
        <taxon>Cesiribacteraceae</taxon>
        <taxon>Cesiribacter</taxon>
    </lineage>
</organism>
<dbReference type="InterPro" id="IPR006221">
    <property type="entry name" value="TrpG/PapA_dom"/>
</dbReference>
<dbReference type="eggNOG" id="COG0512">
    <property type="taxonomic scope" value="Bacteria"/>
</dbReference>
<keyword evidence="1 3" id="KW-0315">Glutamine amidotransferase</keyword>
<evidence type="ECO:0000259" key="2">
    <source>
        <dbReference type="Pfam" id="PF00117"/>
    </source>
</evidence>
<sequence length="201" mass="22253">MVLLLDNFDSFTWNLADYLHRLGADCRVVQNDQPLSEIKKIPFTGLILSPGPQTPAKAGCLMEVIHQYHDKVPVLGVCLGHQALGEYFGAELHKAARPMHGKISSIVCQPDPIFAGLPRQLQVVRYHSLLLRQLPPSLESIAETASGELMALRHRSLPIRGVQFHPEAILTEGGLALLKNWLSFNHLAGPHREGHSQIQDT</sequence>
<dbReference type="InterPro" id="IPR050472">
    <property type="entry name" value="Anth_synth/Amidotransfase"/>
</dbReference>
<dbReference type="PANTHER" id="PTHR43418:SF4">
    <property type="entry name" value="MULTIFUNCTIONAL TRYPTOPHAN BIOSYNTHESIS PROTEIN"/>
    <property type="match status" value="1"/>
</dbReference>
<dbReference type="EC" id="2.6.1.85" evidence="3"/>
<name>M7N562_9BACT</name>
<dbReference type="STRING" id="1279009.ADICEAN_01091"/>
<dbReference type="InterPro" id="IPR029062">
    <property type="entry name" value="Class_I_gatase-like"/>
</dbReference>
<keyword evidence="3" id="KW-0808">Transferase</keyword>
<dbReference type="GO" id="GO:0046820">
    <property type="term" value="F:4-amino-4-deoxychorismate synthase activity"/>
    <property type="evidence" value="ECO:0007669"/>
    <property type="project" value="UniProtKB-EC"/>
</dbReference>
<dbReference type="GO" id="GO:0000162">
    <property type="term" value="P:L-tryptophan biosynthetic process"/>
    <property type="evidence" value="ECO:0007669"/>
    <property type="project" value="TreeGrafter"/>
</dbReference>
<evidence type="ECO:0000256" key="1">
    <source>
        <dbReference type="ARBA" id="ARBA00022962"/>
    </source>
</evidence>
<dbReference type="GO" id="GO:0004049">
    <property type="term" value="F:anthranilate synthase activity"/>
    <property type="evidence" value="ECO:0007669"/>
    <property type="project" value="TreeGrafter"/>
</dbReference>
<dbReference type="PATRIC" id="fig|1279009.4.peg.1107"/>
<comment type="caution">
    <text evidence="3">The sequence shown here is derived from an EMBL/GenBank/DDBJ whole genome shotgun (WGS) entry which is preliminary data.</text>
</comment>